<reference evidence="1" key="1">
    <citation type="journal article" date="2021" name="Proc. Natl. Acad. Sci. U.S.A.">
        <title>A Catalog of Tens of Thousands of Viruses from Human Metagenomes Reveals Hidden Associations with Chronic Diseases.</title>
        <authorList>
            <person name="Tisza M.J."/>
            <person name="Buck C.B."/>
        </authorList>
    </citation>
    <scope>NUCLEOTIDE SEQUENCE</scope>
    <source>
        <strain evidence="1">CtOZu12</strain>
    </source>
</reference>
<organism evidence="1">
    <name type="scientific">Bacteriophage sp</name>
    <dbReference type="NCBI Taxonomy" id="38018"/>
    <lineage>
        <taxon>Viruses</taxon>
    </lineage>
</organism>
<accession>A0A8D9PER1</accession>
<dbReference type="EMBL" id="BK029940">
    <property type="protein sequence ID" value="DAD55854.1"/>
    <property type="molecule type" value="Genomic_DNA"/>
</dbReference>
<proteinExistence type="predicted"/>
<evidence type="ECO:0000313" key="1">
    <source>
        <dbReference type="EMBL" id="DAD55854.1"/>
    </source>
</evidence>
<protein>
    <submittedName>
        <fullName evidence="1">Cysteine-rich protein</fullName>
    </submittedName>
</protein>
<name>A0A8D9PER1_9VIRU</name>
<sequence>MKIKHIKSKVVLPEENYWYDINYNTEVATCSHCNRRGKIRTKVTKEGDYAISSPYCPACGAFMKNGLIKV</sequence>